<dbReference type="SUPFAM" id="SSF48452">
    <property type="entry name" value="TPR-like"/>
    <property type="match status" value="1"/>
</dbReference>
<keyword evidence="2" id="KW-1185">Reference proteome</keyword>
<dbReference type="InterPro" id="IPR011990">
    <property type="entry name" value="TPR-like_helical_dom_sf"/>
</dbReference>
<dbReference type="OrthoDB" id="280886at2"/>
<sequence>MAKTPRMEKIEAMLADDPTDALLRYSLAMEYASAGDDAMAVREFQQIIASTPYVPAYHMAGQALNRLGRVEEACQMLRDGIAAARTHGDTHALGEMEGLLGAIE</sequence>
<dbReference type="EMBL" id="CP042425">
    <property type="protein sequence ID" value="QEL13830.1"/>
    <property type="molecule type" value="Genomic_DNA"/>
</dbReference>
<dbReference type="Proteomes" id="UP000324974">
    <property type="component" value="Chromosome"/>
</dbReference>
<protein>
    <recommendedName>
        <fullName evidence="3">Tetratricopeptide repeat protein</fullName>
    </recommendedName>
</protein>
<accession>A0A5C1A574</accession>
<name>A0A5C1A574_9BACT</name>
<reference evidence="2" key="1">
    <citation type="submission" date="2019-08" db="EMBL/GenBank/DDBJ databases">
        <title>Limnoglobus roseus gen. nov., sp. nov., a novel freshwater planctomycete with a giant genome from the family Gemmataceae.</title>
        <authorList>
            <person name="Kulichevskaya I.S."/>
            <person name="Naumoff D.G."/>
            <person name="Miroshnikov K."/>
            <person name="Ivanova A."/>
            <person name="Philippov D.A."/>
            <person name="Hakobyan A."/>
            <person name="Rijpstra I.C."/>
            <person name="Sinninghe Damste J.S."/>
            <person name="Liesack W."/>
            <person name="Dedysh S.N."/>
        </authorList>
    </citation>
    <scope>NUCLEOTIDE SEQUENCE [LARGE SCALE GENOMIC DNA]</scope>
    <source>
        <strain evidence="2">PX52</strain>
    </source>
</reference>
<dbReference type="Pfam" id="PF13181">
    <property type="entry name" value="TPR_8"/>
    <property type="match status" value="1"/>
</dbReference>
<gene>
    <name evidence="1" type="ORF">PX52LOC_00688</name>
</gene>
<evidence type="ECO:0000313" key="2">
    <source>
        <dbReference type="Proteomes" id="UP000324974"/>
    </source>
</evidence>
<dbReference type="Gene3D" id="1.25.40.10">
    <property type="entry name" value="Tetratricopeptide repeat domain"/>
    <property type="match status" value="1"/>
</dbReference>
<dbReference type="KEGG" id="lrs:PX52LOC_00688"/>
<dbReference type="InterPro" id="IPR019734">
    <property type="entry name" value="TPR_rpt"/>
</dbReference>
<dbReference type="RefSeq" id="WP_149108769.1">
    <property type="nucleotide sequence ID" value="NZ_CP042425.1"/>
</dbReference>
<dbReference type="AlphaFoldDB" id="A0A5C1A574"/>
<evidence type="ECO:0000313" key="1">
    <source>
        <dbReference type="EMBL" id="QEL13830.1"/>
    </source>
</evidence>
<proteinExistence type="predicted"/>
<organism evidence="1 2">
    <name type="scientific">Limnoglobus roseus</name>
    <dbReference type="NCBI Taxonomy" id="2598579"/>
    <lineage>
        <taxon>Bacteria</taxon>
        <taxon>Pseudomonadati</taxon>
        <taxon>Planctomycetota</taxon>
        <taxon>Planctomycetia</taxon>
        <taxon>Gemmatales</taxon>
        <taxon>Gemmataceae</taxon>
        <taxon>Limnoglobus</taxon>
    </lineage>
</organism>
<evidence type="ECO:0008006" key="3">
    <source>
        <dbReference type="Google" id="ProtNLM"/>
    </source>
</evidence>